<name>A0ABP0EL17_9ASCO</name>
<feature type="compositionally biased region" description="Polar residues" evidence="6">
    <location>
        <begin position="1"/>
        <end position="35"/>
    </location>
</feature>
<comment type="subcellular location">
    <subcellularLocation>
        <location evidence="1">Cell membrane</location>
        <topology evidence="1">Multi-pass membrane protein</topology>
    </subcellularLocation>
</comment>
<keyword evidence="10" id="KW-1185">Reference proteome</keyword>
<dbReference type="EMBL" id="OZ004260">
    <property type="protein sequence ID" value="CAK7921409.1"/>
    <property type="molecule type" value="Genomic_DNA"/>
</dbReference>
<reference evidence="9 10" key="1">
    <citation type="submission" date="2024-01" db="EMBL/GenBank/DDBJ databases">
        <authorList>
            <consortium name="Genoscope - CEA"/>
            <person name="William W."/>
        </authorList>
    </citation>
    <scope>NUCLEOTIDE SEQUENCE [LARGE SCALE GENOMIC DNA]</scope>
    <source>
        <strain evidence="9 10">29B2s-10</strain>
    </source>
</reference>
<evidence type="ECO:0000256" key="4">
    <source>
        <dbReference type="ARBA" id="ARBA00022989"/>
    </source>
</evidence>
<gene>
    <name evidence="9" type="ORF">CAAN4_H13828</name>
</gene>
<keyword evidence="2" id="KW-1003">Cell membrane</keyword>
<feature type="transmembrane region" description="Helical" evidence="7">
    <location>
        <begin position="152"/>
        <end position="169"/>
    </location>
</feature>
<keyword evidence="3 7" id="KW-0812">Transmembrane</keyword>
<dbReference type="InterPro" id="IPR052053">
    <property type="entry name" value="IM_YidH-like"/>
</dbReference>
<accession>A0ABP0EL17</accession>
<evidence type="ECO:0000256" key="3">
    <source>
        <dbReference type="ARBA" id="ARBA00022692"/>
    </source>
</evidence>
<dbReference type="InterPro" id="IPR003807">
    <property type="entry name" value="DUF202"/>
</dbReference>
<protein>
    <recommendedName>
        <fullName evidence="8">DUF202 domain-containing protein</fullName>
    </recommendedName>
</protein>
<evidence type="ECO:0000259" key="8">
    <source>
        <dbReference type="Pfam" id="PF02656"/>
    </source>
</evidence>
<feature type="transmembrane region" description="Helical" evidence="7">
    <location>
        <begin position="190"/>
        <end position="210"/>
    </location>
</feature>
<proteinExistence type="predicted"/>
<dbReference type="PANTHER" id="PTHR34187">
    <property type="entry name" value="FGR18P"/>
    <property type="match status" value="1"/>
</dbReference>
<feature type="domain" description="DUF202" evidence="8">
    <location>
        <begin position="89"/>
        <end position="176"/>
    </location>
</feature>
<organism evidence="9 10">
    <name type="scientific">[Candida] anglica</name>
    <dbReference type="NCBI Taxonomy" id="148631"/>
    <lineage>
        <taxon>Eukaryota</taxon>
        <taxon>Fungi</taxon>
        <taxon>Dikarya</taxon>
        <taxon>Ascomycota</taxon>
        <taxon>Saccharomycotina</taxon>
        <taxon>Pichiomycetes</taxon>
        <taxon>Debaryomycetaceae</taxon>
        <taxon>Kurtzmaniella</taxon>
    </lineage>
</organism>
<evidence type="ECO:0000256" key="5">
    <source>
        <dbReference type="ARBA" id="ARBA00023136"/>
    </source>
</evidence>
<evidence type="ECO:0000256" key="1">
    <source>
        <dbReference type="ARBA" id="ARBA00004651"/>
    </source>
</evidence>
<feature type="transmembrane region" description="Helical" evidence="7">
    <location>
        <begin position="98"/>
        <end position="119"/>
    </location>
</feature>
<keyword evidence="5 7" id="KW-0472">Membrane</keyword>
<evidence type="ECO:0000256" key="6">
    <source>
        <dbReference type="SAM" id="MobiDB-lite"/>
    </source>
</evidence>
<sequence>MSRNYDSTGSSSRIIDQTYTSPVNTSPSPVHTSISPHRGSILHRGQHQQQSQESREEIEDELEKVNILEAFNVLKFKSINLENKGSVARDHMANERTFLAWLRTSLAFITIGIGVTQLARLERKSASVHVIDGYVNLDGQVNSAILKMGKPLGLIFIILGIVTLIFGFIRFFKVQAMLTKNYYPASRLSIITLIITIFVIILLTFGMIVASS</sequence>
<dbReference type="Proteomes" id="UP001497600">
    <property type="component" value="Chromosome H"/>
</dbReference>
<evidence type="ECO:0000313" key="10">
    <source>
        <dbReference type="Proteomes" id="UP001497600"/>
    </source>
</evidence>
<dbReference type="Pfam" id="PF02656">
    <property type="entry name" value="DUF202"/>
    <property type="match status" value="1"/>
</dbReference>
<dbReference type="PANTHER" id="PTHR34187:SF2">
    <property type="entry name" value="DUF202 DOMAIN-CONTAINING PROTEIN"/>
    <property type="match status" value="1"/>
</dbReference>
<keyword evidence="4 7" id="KW-1133">Transmembrane helix</keyword>
<evidence type="ECO:0000313" key="9">
    <source>
        <dbReference type="EMBL" id="CAK7921409.1"/>
    </source>
</evidence>
<evidence type="ECO:0000256" key="7">
    <source>
        <dbReference type="SAM" id="Phobius"/>
    </source>
</evidence>
<feature type="region of interest" description="Disordered" evidence="6">
    <location>
        <begin position="1"/>
        <end position="58"/>
    </location>
</feature>
<evidence type="ECO:0000256" key="2">
    <source>
        <dbReference type="ARBA" id="ARBA00022475"/>
    </source>
</evidence>